<keyword evidence="7" id="KW-0234">DNA repair</keyword>
<evidence type="ECO:0000256" key="5">
    <source>
        <dbReference type="ARBA" id="ARBA00022737"/>
    </source>
</evidence>
<feature type="domain" description="Proteasome activator complex subunit 4 C-terminal" evidence="10">
    <location>
        <begin position="1799"/>
        <end position="1885"/>
    </location>
</feature>
<gene>
    <name evidence="13" type="primary">BLM3</name>
    <name evidence="13" type="ORF">H4R18_000538</name>
</gene>
<dbReference type="PANTHER" id="PTHR32170">
    <property type="entry name" value="PROTEASOME ACTIVATOR COMPLEX SUBUNIT 4"/>
    <property type="match status" value="1"/>
</dbReference>
<dbReference type="Pfam" id="PF23096">
    <property type="entry name" value="HEAT_PSME4"/>
    <property type="match status" value="1"/>
</dbReference>
<dbReference type="GO" id="GO:0006281">
    <property type="term" value="P:DNA repair"/>
    <property type="evidence" value="ECO:0007669"/>
    <property type="project" value="UniProtKB-KW"/>
</dbReference>
<dbReference type="GO" id="GO:0016607">
    <property type="term" value="C:nuclear speck"/>
    <property type="evidence" value="ECO:0007669"/>
    <property type="project" value="UniProtKB-SubCell"/>
</dbReference>
<proteinExistence type="inferred from homology"/>
<dbReference type="InterPro" id="IPR011989">
    <property type="entry name" value="ARM-like"/>
</dbReference>
<dbReference type="InterPro" id="IPR032430">
    <property type="entry name" value="Blm10_mid"/>
</dbReference>
<keyword evidence="8" id="KW-0539">Nucleus</keyword>
<dbReference type="InterPro" id="IPR016024">
    <property type="entry name" value="ARM-type_fold"/>
</dbReference>
<evidence type="ECO:0000256" key="2">
    <source>
        <dbReference type="ARBA" id="ARBA00004496"/>
    </source>
</evidence>
<comment type="caution">
    <text evidence="13">The sequence shown here is derived from an EMBL/GenBank/DDBJ whole genome shotgun (WGS) entry which is preliminary data.</text>
</comment>
<evidence type="ECO:0000256" key="1">
    <source>
        <dbReference type="ARBA" id="ARBA00004324"/>
    </source>
</evidence>
<evidence type="ECO:0000259" key="11">
    <source>
        <dbReference type="Pfam" id="PF16507"/>
    </source>
</evidence>
<evidence type="ECO:0000256" key="7">
    <source>
        <dbReference type="ARBA" id="ARBA00023204"/>
    </source>
</evidence>
<dbReference type="Pfam" id="PF16507">
    <property type="entry name" value="HEAT_PSME4_mid"/>
    <property type="match status" value="1"/>
</dbReference>
<evidence type="ECO:0000256" key="3">
    <source>
        <dbReference type="ARBA" id="ARBA00005739"/>
    </source>
</evidence>
<dbReference type="GO" id="GO:0005829">
    <property type="term" value="C:cytosol"/>
    <property type="evidence" value="ECO:0007669"/>
    <property type="project" value="TreeGrafter"/>
</dbReference>
<reference evidence="13" key="1">
    <citation type="submission" date="2022-07" db="EMBL/GenBank/DDBJ databases">
        <title>Phylogenomic reconstructions and comparative analyses of Kickxellomycotina fungi.</title>
        <authorList>
            <person name="Reynolds N.K."/>
            <person name="Stajich J.E."/>
            <person name="Barry K."/>
            <person name="Grigoriev I.V."/>
            <person name="Crous P."/>
            <person name="Smith M.E."/>
        </authorList>
    </citation>
    <scope>NUCLEOTIDE SEQUENCE</scope>
    <source>
        <strain evidence="13">NBRC 105414</strain>
    </source>
</reference>
<evidence type="ECO:0000313" key="13">
    <source>
        <dbReference type="EMBL" id="KAJ2785455.1"/>
    </source>
</evidence>
<evidence type="ECO:0000256" key="9">
    <source>
        <dbReference type="SAM" id="MobiDB-lite"/>
    </source>
</evidence>
<keyword evidence="4" id="KW-0963">Cytoplasm</keyword>
<keyword evidence="5" id="KW-0677">Repeat</keyword>
<evidence type="ECO:0000259" key="10">
    <source>
        <dbReference type="Pfam" id="PF11919"/>
    </source>
</evidence>
<dbReference type="GO" id="GO:0070628">
    <property type="term" value="F:proteasome binding"/>
    <property type="evidence" value="ECO:0007669"/>
    <property type="project" value="InterPro"/>
</dbReference>
<dbReference type="GO" id="GO:0010499">
    <property type="term" value="P:proteasomal ubiquitin-independent protein catabolic process"/>
    <property type="evidence" value="ECO:0007669"/>
    <property type="project" value="TreeGrafter"/>
</dbReference>
<evidence type="ECO:0000259" key="12">
    <source>
        <dbReference type="Pfam" id="PF23096"/>
    </source>
</evidence>
<dbReference type="InterPro" id="IPR055455">
    <property type="entry name" value="HEAT_PSME4"/>
</dbReference>
<evidence type="ECO:0000256" key="6">
    <source>
        <dbReference type="ARBA" id="ARBA00022763"/>
    </source>
</evidence>
<keyword evidence="6" id="KW-0227">DNA damage</keyword>
<name>A0A9W8LLL2_9FUNG</name>
<dbReference type="OrthoDB" id="17907at2759"/>
<evidence type="ECO:0000256" key="4">
    <source>
        <dbReference type="ARBA" id="ARBA00022490"/>
    </source>
</evidence>
<dbReference type="EMBL" id="JANBUL010000011">
    <property type="protein sequence ID" value="KAJ2785455.1"/>
    <property type="molecule type" value="Genomic_DNA"/>
</dbReference>
<dbReference type="InterPro" id="IPR035309">
    <property type="entry name" value="PSME4"/>
</dbReference>
<feature type="domain" description="Proteasome activator Blm10 middle HEAT repeats region" evidence="11">
    <location>
        <begin position="322"/>
        <end position="853"/>
    </location>
</feature>
<evidence type="ECO:0000313" key="14">
    <source>
        <dbReference type="Proteomes" id="UP001140217"/>
    </source>
</evidence>
<dbReference type="GO" id="GO:0016504">
    <property type="term" value="F:peptidase activator activity"/>
    <property type="evidence" value="ECO:0007669"/>
    <property type="project" value="InterPro"/>
</dbReference>
<comment type="subcellular location">
    <subcellularLocation>
        <location evidence="2">Cytoplasm</location>
    </subcellularLocation>
    <subcellularLocation>
        <location evidence="1">Nucleus speckle</location>
    </subcellularLocation>
</comment>
<evidence type="ECO:0000256" key="8">
    <source>
        <dbReference type="ARBA" id="ARBA00023242"/>
    </source>
</evidence>
<dbReference type="SUPFAM" id="SSF48371">
    <property type="entry name" value="ARM repeat"/>
    <property type="match status" value="1"/>
</dbReference>
<feature type="region of interest" description="Disordered" evidence="9">
    <location>
        <begin position="509"/>
        <end position="538"/>
    </location>
</feature>
<keyword evidence="13" id="KW-0647">Proteasome</keyword>
<sequence length="1885" mass="208052">MRLDEVNWADQLPYDRGNEDSEFGREFVAQFRLSVLGGDLPAVSAMLAQLDSSYLVLSPPLRIHICRIMYEFVTTQTLDLTLFGLCCATLARMLRRESKLTTSDLSFDWRKLYGLVRTLVFPKVWQDNPIQQRSKLKNAVDLACAINRFFPAAAAGDVFRELLPQLQFNSLDWQIAGVQLLNLFVPTAPPERGGEAGGPAHWLPTIFSLWSFNLRASGYDAYFMRLVTCLVVEQSGRLQLKNEQIRFAFASGLHFFNLPAGSGMAALPRGLSSSLTDSSAFYRMPNGGALPLAEERALTFARFVVYTLHDESPGGTLDLFGQLVQMVEPFYHPSNNGPWSGILARFLRHLAKILLLRSRAEAADDCTVPAAARLRRPIRRRFVVLVRTLAMLLLFSKGEDLVGMSHSTLKHLAEVEPDLVFRPLLDTLYTAIDSVTETHRMISAMRALEKLAATLSNFAHYPEGAQHVAPLLTLTLPGIDVNDPVKSCFALSFVSNLCHNGVVFEELAAPGDMPGPRPPSRSPSAAAGDDQDAVDEPPEVDMEQVEWMTRASTAQFEAWIDQYLRRVFALVDNLSSSLDTAGGPAAEAGLDTIAAHTTKMVLHQCSERYYPMITRLIAGFATSITSLSAVGSVRKLVGAFASAIPEHALPALLPLCCERIADEIENGVGLTPSLSRVTQSHSETTLIWFVSVLVALTENQDGRQLLRYRAQLLRTVDLLFSQCLSRQVYTAAGSLLYNTLSCLTRTAPHHGRSVPDSLWADPAFHENHFRYWGQHPDVGDPAFKVTWHVPSAEEVAFALEIVRQVVQPRIGELGRFIDALADSRHHQPTNRENVSLNRLLVMLDHGVRGLGCLIPPPSAPIAPEALAEALVEGDDANGMPSRYRLGQQVAAGYVFTDPACSEFQELAAIRDAAAQAAAKALAHMASNREDNVENIKCVVLLAQNVICHHGVDRDMFSGYRRVWSFALEAFTLDANTSVMPRLIAVRRALFTQVSRTLHNTRFMPATDVVRGITSHMAGLCLSAYAEVRNYAIAALDNIVSVLPAVKYPLIPRFLGELDDRAESDPDKMTGALRVLDTLAMRRACLRDWRYFSAMVLALCRAQHEDKPVVKRLVSSTAVSQVVYVTAPLPAQEIQPAVRELALALADDDIEAAVAEGRERRRLAYEFARAENSRLVNALVDIQRDAGTTWRFAAIAGYYLDQLSTIWAPLEPRLVGALAQNLTSDLVLFRESATVNLTQLLGKIRRRSKAASPPAAAAGRRIALDVAGSAAGRALRQPAYAELCERALAGEEAALAAPYVDSPTCGWFAWPQTAKAYAAPPGGDAPAFDRIDGESQPALEAVRSVLFADGKWAQIARLFSMEGARSPDEDHFGVQRAALFAQLFSLFGAPLLERAWPAVEQLAREHQRAGAQRAAAEMIAGLLRGSKHWARASLAAMWERLVPVMEAVLSRLTPDILRFWQVCLHFAFARRDPRRFLPLIRLVVYSDPFNPRSEAPFAEAAKLELLRVLVSAWDWRIASTIAASRPRLLDALAHPYKQVRDAAGVVMYMLSLAEFSVSYADVDGAVDDLARYGPTGRDFSSWPGTQRAQALVRDMVARVGAWKEDHVPSNEGTSSYSRGSKTLLTFFVSGFRYSPRWLAVAHIPAVLPLASVLQEQHDDDEVARLAKIIMQYFSQVLYTGAVAEDVAARMLALLRDSAGMWHVVTRTLPLLCTLTFANRFTLSREIRARIVDAAAQLLEHEQIEVRHAASAALTTLVKCASARVIAELNARFSARLDAPLPRVRRGRAPVDPAVYARSVLTRHAGVLGLSCLVLASPYTVPDWLPEVLVRLAGCIDDPNPIQSTVQRTFAEFRRTHMDTWHEDRKRFSSSQLEILTDMLVSPCYYA</sequence>
<dbReference type="Pfam" id="PF11919">
    <property type="entry name" value="PSME4_C"/>
    <property type="match status" value="1"/>
</dbReference>
<dbReference type="InterPro" id="IPR021843">
    <property type="entry name" value="PSME4_C"/>
</dbReference>
<protein>
    <submittedName>
        <fullName evidence="13">Proteasome activator BLM10</fullName>
    </submittedName>
</protein>
<accession>A0A9W8LLL2</accession>
<feature type="domain" description="Proteasome activator complex subunit 4-like HEAT repeat-like" evidence="12">
    <location>
        <begin position="1296"/>
        <end position="1504"/>
    </location>
</feature>
<feature type="compositionally biased region" description="Acidic residues" evidence="9">
    <location>
        <begin position="529"/>
        <end position="538"/>
    </location>
</feature>
<keyword evidence="14" id="KW-1185">Reference proteome</keyword>
<organism evidence="13 14">
    <name type="scientific">Coemansia javaensis</name>
    <dbReference type="NCBI Taxonomy" id="2761396"/>
    <lineage>
        <taxon>Eukaryota</taxon>
        <taxon>Fungi</taxon>
        <taxon>Fungi incertae sedis</taxon>
        <taxon>Zoopagomycota</taxon>
        <taxon>Kickxellomycotina</taxon>
        <taxon>Kickxellomycetes</taxon>
        <taxon>Kickxellales</taxon>
        <taxon>Kickxellaceae</taxon>
        <taxon>Coemansia</taxon>
    </lineage>
</organism>
<dbReference type="GO" id="GO:0000502">
    <property type="term" value="C:proteasome complex"/>
    <property type="evidence" value="ECO:0007669"/>
    <property type="project" value="UniProtKB-KW"/>
</dbReference>
<dbReference type="Proteomes" id="UP001140217">
    <property type="component" value="Unassembled WGS sequence"/>
</dbReference>
<dbReference type="PANTHER" id="PTHR32170:SF3">
    <property type="entry name" value="PROTEASOME ACTIVATOR COMPLEX SUBUNIT 4"/>
    <property type="match status" value="1"/>
</dbReference>
<dbReference type="Gene3D" id="1.25.10.10">
    <property type="entry name" value="Leucine-rich Repeat Variant"/>
    <property type="match status" value="1"/>
</dbReference>
<comment type="similarity">
    <text evidence="3">Belongs to the BLM10 family.</text>
</comment>